<evidence type="ECO:0000313" key="2">
    <source>
        <dbReference type="Proteomes" id="UP000218231"/>
    </source>
</evidence>
<protein>
    <submittedName>
        <fullName evidence="1">Uncharacterized protein</fullName>
    </submittedName>
</protein>
<reference evidence="1 2" key="1">
    <citation type="journal article" date="2017" name="Curr. Biol.">
        <title>Genome architecture and evolution of a unichromosomal asexual nematode.</title>
        <authorList>
            <person name="Fradin H."/>
            <person name="Zegar C."/>
            <person name="Gutwein M."/>
            <person name="Lucas J."/>
            <person name="Kovtun M."/>
            <person name="Corcoran D."/>
            <person name="Baugh L.R."/>
            <person name="Kiontke K."/>
            <person name="Gunsalus K."/>
            <person name="Fitch D.H."/>
            <person name="Piano F."/>
        </authorList>
    </citation>
    <scope>NUCLEOTIDE SEQUENCE [LARGE SCALE GENOMIC DNA]</scope>
    <source>
        <strain evidence="1">PF1309</strain>
    </source>
</reference>
<sequence length="69" mass="7540">MVEEITSRIMTAISRITRQCIITMTFTTMFPRISSTDTITTNPTIITSNTDTAISSTGTTTMDTAITND</sequence>
<dbReference type="EMBL" id="LIAE01006402">
    <property type="protein sequence ID" value="PAV90109.1"/>
    <property type="molecule type" value="Genomic_DNA"/>
</dbReference>
<gene>
    <name evidence="1" type="ORF">WR25_03677</name>
</gene>
<dbReference type="AlphaFoldDB" id="A0A2A2LV80"/>
<proteinExistence type="predicted"/>
<evidence type="ECO:0000313" key="1">
    <source>
        <dbReference type="EMBL" id="PAV90109.1"/>
    </source>
</evidence>
<accession>A0A2A2LV80</accession>
<comment type="caution">
    <text evidence="1">The sequence shown here is derived from an EMBL/GenBank/DDBJ whole genome shotgun (WGS) entry which is preliminary data.</text>
</comment>
<organism evidence="1 2">
    <name type="scientific">Diploscapter pachys</name>
    <dbReference type="NCBI Taxonomy" id="2018661"/>
    <lineage>
        <taxon>Eukaryota</taxon>
        <taxon>Metazoa</taxon>
        <taxon>Ecdysozoa</taxon>
        <taxon>Nematoda</taxon>
        <taxon>Chromadorea</taxon>
        <taxon>Rhabditida</taxon>
        <taxon>Rhabditina</taxon>
        <taxon>Rhabditomorpha</taxon>
        <taxon>Rhabditoidea</taxon>
        <taxon>Rhabditidae</taxon>
        <taxon>Diploscapter</taxon>
    </lineage>
</organism>
<dbReference type="Proteomes" id="UP000218231">
    <property type="component" value="Unassembled WGS sequence"/>
</dbReference>
<keyword evidence="2" id="KW-1185">Reference proteome</keyword>
<name>A0A2A2LV80_9BILA</name>